<dbReference type="InterPro" id="IPR050221">
    <property type="entry name" value="26S_Proteasome_ATPase"/>
</dbReference>
<keyword evidence="6" id="KW-1185">Reference proteome</keyword>
<protein>
    <submittedName>
        <fullName evidence="5">ATP-binding protein</fullName>
    </submittedName>
</protein>
<dbReference type="SMART" id="SM00382">
    <property type="entry name" value="AAA"/>
    <property type="match status" value="2"/>
</dbReference>
<name>A0A927BUG0_9BACL</name>
<evidence type="ECO:0000256" key="2">
    <source>
        <dbReference type="ARBA" id="ARBA00022741"/>
    </source>
</evidence>
<dbReference type="AlphaFoldDB" id="A0A927BUG0"/>
<dbReference type="GO" id="GO:0005524">
    <property type="term" value="F:ATP binding"/>
    <property type="evidence" value="ECO:0007669"/>
    <property type="project" value="UniProtKB-KW"/>
</dbReference>
<evidence type="ECO:0000313" key="5">
    <source>
        <dbReference type="EMBL" id="MBD2846096.1"/>
    </source>
</evidence>
<dbReference type="InterPro" id="IPR003593">
    <property type="entry name" value="AAA+_ATPase"/>
</dbReference>
<keyword evidence="2" id="KW-0547">Nucleotide-binding</keyword>
<dbReference type="Pfam" id="PF22977">
    <property type="entry name" value="WHD"/>
    <property type="match status" value="1"/>
</dbReference>
<reference evidence="5" key="1">
    <citation type="submission" date="2020-09" db="EMBL/GenBank/DDBJ databases">
        <title>A novel bacterium of genus Paenibacillus, isolated from South China Sea.</title>
        <authorList>
            <person name="Huang H."/>
            <person name="Mo K."/>
            <person name="Hu Y."/>
        </authorList>
    </citation>
    <scope>NUCLEOTIDE SEQUENCE</scope>
    <source>
        <strain evidence="5">IB182496</strain>
    </source>
</reference>
<evidence type="ECO:0000256" key="1">
    <source>
        <dbReference type="ARBA" id="ARBA00006914"/>
    </source>
</evidence>
<feature type="domain" description="AAA+ ATPase" evidence="4">
    <location>
        <begin position="516"/>
        <end position="648"/>
    </location>
</feature>
<dbReference type="CDD" id="cd19481">
    <property type="entry name" value="RecA-like_protease"/>
    <property type="match status" value="1"/>
</dbReference>
<dbReference type="Proteomes" id="UP000621560">
    <property type="component" value="Unassembled WGS sequence"/>
</dbReference>
<dbReference type="RefSeq" id="WP_190918230.1">
    <property type="nucleotide sequence ID" value="NZ_JACXIZ010000020.1"/>
</dbReference>
<dbReference type="InterPro" id="IPR054472">
    <property type="entry name" value="WHD"/>
</dbReference>
<dbReference type="EMBL" id="JACXIZ010000020">
    <property type="protein sequence ID" value="MBD2846096.1"/>
    <property type="molecule type" value="Genomic_DNA"/>
</dbReference>
<proteinExistence type="inferred from homology"/>
<organism evidence="5 6">
    <name type="scientific">Paenibacillus sabuli</name>
    <dbReference type="NCBI Taxonomy" id="2772509"/>
    <lineage>
        <taxon>Bacteria</taxon>
        <taxon>Bacillati</taxon>
        <taxon>Bacillota</taxon>
        <taxon>Bacilli</taxon>
        <taxon>Bacillales</taxon>
        <taxon>Paenibacillaceae</taxon>
        <taxon>Paenibacillus</taxon>
    </lineage>
</organism>
<evidence type="ECO:0000259" key="4">
    <source>
        <dbReference type="SMART" id="SM00382"/>
    </source>
</evidence>
<dbReference type="GO" id="GO:0016887">
    <property type="term" value="F:ATP hydrolysis activity"/>
    <property type="evidence" value="ECO:0007669"/>
    <property type="project" value="InterPro"/>
</dbReference>
<evidence type="ECO:0000256" key="3">
    <source>
        <dbReference type="ARBA" id="ARBA00022840"/>
    </source>
</evidence>
<keyword evidence="3 5" id="KW-0067">ATP-binding</keyword>
<dbReference type="InterPro" id="IPR003959">
    <property type="entry name" value="ATPase_AAA_core"/>
</dbReference>
<dbReference type="SUPFAM" id="SSF52540">
    <property type="entry name" value="P-loop containing nucleoside triphosphate hydrolases"/>
    <property type="match status" value="2"/>
</dbReference>
<gene>
    <name evidence="5" type="ORF">IDH44_12900</name>
</gene>
<sequence>MTRPDYEFSGQYWADELKRLELAVQYLLQYKQLNGEHPFDPMRGLMVTEEEVVRLLGHSDGVQDELPEELQRLAHIIGQWGLYIGDRLEATARAGARLPLDVLAERFALGETERLCVIVSLAVELDRKFEKLYGYLNDDVTSKSPTLGLSAQLVSVLEGGSAELPEAQVRAALAADGSLIRDLLEEAEDGGRGAHLLTRPLRLDERIVRFLLHDESADPMLDGVTHLYEPGETPPALLVGQETLQRLQRLLDTSDAPSAVGIGADKGLFVLLHGPKGSGKKLLLRHLCGDLELPLLVVEGGSLGAERRQVRSLLRRIVREATLTGAVLAIDYGAEWEQLQEESPWLLAEWRRALNGFEGLVCWLSQQTKRLTALPAVGGRVFACEAHIPSAQERERLWSHEAAARGWTHPLPWRALAELYRFTPGQIIAASAQAEEQARWEGATQIEEAHLRAGALAQMDHRLERKARRLFPRHTFEDLILPSEQKDLLRQAYYQAKFRAKVYGDWGFDRRLSYGKGLSMLFAGPPGTGKTMAAEVVAGALELEVYKIDLSQMISKYIGETEKNLHELYEEAGKSNAILFFDESDALFGKRSEVKDAHDKYANVETAYLLQKMEEYEGISILATNFQQNIDEAFMRRINLVVKFPFPDAEHREQLWRTMVPPEAPLGEDVDFGYLADKLEMAGGGIKNIVVTAAFLAAAEDQPIGMRHFVAGAKQELKKTGKILVNDQWGGYD</sequence>
<accession>A0A927BUG0</accession>
<dbReference type="PANTHER" id="PTHR23073">
    <property type="entry name" value="26S PROTEASOME REGULATORY SUBUNIT"/>
    <property type="match status" value="1"/>
</dbReference>
<dbReference type="Pfam" id="PF00004">
    <property type="entry name" value="AAA"/>
    <property type="match status" value="1"/>
</dbReference>
<dbReference type="Gene3D" id="3.40.50.300">
    <property type="entry name" value="P-loop containing nucleotide triphosphate hydrolases"/>
    <property type="match status" value="2"/>
</dbReference>
<dbReference type="InterPro" id="IPR027417">
    <property type="entry name" value="P-loop_NTPase"/>
</dbReference>
<evidence type="ECO:0000313" key="6">
    <source>
        <dbReference type="Proteomes" id="UP000621560"/>
    </source>
</evidence>
<comment type="similarity">
    <text evidence="1">Belongs to the AAA ATPase family.</text>
</comment>
<feature type="domain" description="AAA+ ATPase" evidence="4">
    <location>
        <begin position="266"/>
        <end position="465"/>
    </location>
</feature>
<comment type="caution">
    <text evidence="5">The sequence shown here is derived from an EMBL/GenBank/DDBJ whole genome shotgun (WGS) entry which is preliminary data.</text>
</comment>